<feature type="signal peptide" evidence="1">
    <location>
        <begin position="1"/>
        <end position="19"/>
    </location>
</feature>
<dbReference type="RefSeq" id="XP_070916948.1">
    <property type="nucleotide sequence ID" value="XM_071060847.1"/>
</dbReference>
<sequence length="199" mass="21140">MIASLKTLLPLLLAPLALAAPQPENLNHTPRQAVGEILPTRIISHDLAWQVPNMCLRPGARPSAQRRIESGNEAGRSILFTFTYPAAAASRQCWLELAMVPPTTVVPNPGAQLDVFRMWAPGSCEGGATSNNRDVQLGRLNVPESGTASWGVVYNAHLTGRVPCPAPGTTENVEIAAVGEPGEVTFNEGTGAGLRIRYA</sequence>
<evidence type="ECO:0000256" key="1">
    <source>
        <dbReference type="SAM" id="SignalP"/>
    </source>
</evidence>
<dbReference type="Proteomes" id="UP001628179">
    <property type="component" value="Unassembled WGS sequence"/>
</dbReference>
<name>A0ABQ0GBS3_9PEZI</name>
<keyword evidence="1" id="KW-0732">Signal</keyword>
<evidence type="ECO:0000313" key="2">
    <source>
        <dbReference type="EMBL" id="GAB1315217.1"/>
    </source>
</evidence>
<gene>
    <name evidence="2" type="ORF">MFIFM68171_05427</name>
</gene>
<proteinExistence type="predicted"/>
<feature type="chain" id="PRO_5045393588" description="Ubiquitin 3 binding protein But2 C-terminal domain-containing protein" evidence="1">
    <location>
        <begin position="20"/>
        <end position="199"/>
    </location>
</feature>
<evidence type="ECO:0008006" key="4">
    <source>
        <dbReference type="Google" id="ProtNLM"/>
    </source>
</evidence>
<organism evidence="2 3">
    <name type="scientific">Madurella fahalii</name>
    <dbReference type="NCBI Taxonomy" id="1157608"/>
    <lineage>
        <taxon>Eukaryota</taxon>
        <taxon>Fungi</taxon>
        <taxon>Dikarya</taxon>
        <taxon>Ascomycota</taxon>
        <taxon>Pezizomycotina</taxon>
        <taxon>Sordariomycetes</taxon>
        <taxon>Sordariomycetidae</taxon>
        <taxon>Sordariales</taxon>
        <taxon>Sordariales incertae sedis</taxon>
        <taxon>Madurella</taxon>
    </lineage>
</organism>
<comment type="caution">
    <text evidence="2">The sequence shown here is derived from an EMBL/GenBank/DDBJ whole genome shotgun (WGS) entry which is preliminary data.</text>
</comment>
<dbReference type="GeneID" id="98176170"/>
<accession>A0ABQ0GBS3</accession>
<reference evidence="2 3" key="1">
    <citation type="submission" date="2024-09" db="EMBL/GenBank/DDBJ databases">
        <title>Itraconazole resistance in Madurella fahalii resulting from another homologue of gene encoding cytochrome P450 14-alpha sterol demethylase (CYP51).</title>
        <authorList>
            <person name="Yoshioka I."/>
            <person name="Fahal A.H."/>
            <person name="Kaneko S."/>
            <person name="Yaguchi T."/>
        </authorList>
    </citation>
    <scope>NUCLEOTIDE SEQUENCE [LARGE SCALE GENOMIC DNA]</scope>
    <source>
        <strain evidence="2 3">IFM 68171</strain>
    </source>
</reference>
<evidence type="ECO:0000313" key="3">
    <source>
        <dbReference type="Proteomes" id="UP001628179"/>
    </source>
</evidence>
<keyword evidence="3" id="KW-1185">Reference proteome</keyword>
<dbReference type="EMBL" id="BAAFSV010000002">
    <property type="protein sequence ID" value="GAB1315217.1"/>
    <property type="molecule type" value="Genomic_DNA"/>
</dbReference>
<protein>
    <recommendedName>
        <fullName evidence="4">Ubiquitin 3 binding protein But2 C-terminal domain-containing protein</fullName>
    </recommendedName>
</protein>